<evidence type="ECO:0000259" key="5">
    <source>
        <dbReference type="PROSITE" id="PS51352"/>
    </source>
</evidence>
<protein>
    <submittedName>
        <fullName evidence="6">Thioredoxin</fullName>
    </submittedName>
</protein>
<evidence type="ECO:0000313" key="6">
    <source>
        <dbReference type="EMBL" id="PCR88994.1"/>
    </source>
</evidence>
<evidence type="ECO:0000313" key="7">
    <source>
        <dbReference type="Proteomes" id="UP000219689"/>
    </source>
</evidence>
<dbReference type="Gene3D" id="3.40.30.10">
    <property type="entry name" value="Glutaredoxin"/>
    <property type="match status" value="1"/>
</dbReference>
<organism evidence="6 7">
    <name type="scientific">Natrinema ejinorense</name>
    <dbReference type="NCBI Taxonomy" id="373386"/>
    <lineage>
        <taxon>Archaea</taxon>
        <taxon>Methanobacteriati</taxon>
        <taxon>Methanobacteriota</taxon>
        <taxon>Stenosarchaea group</taxon>
        <taxon>Halobacteria</taxon>
        <taxon>Halobacteriales</taxon>
        <taxon>Natrialbaceae</taxon>
        <taxon>Natrinema</taxon>
    </lineage>
</organism>
<feature type="domain" description="Thioredoxin" evidence="5">
    <location>
        <begin position="5"/>
        <end position="119"/>
    </location>
</feature>
<keyword evidence="3" id="KW-1015">Disulfide bond</keyword>
<dbReference type="RefSeq" id="WP_097382011.1">
    <property type="nucleotide sequence ID" value="NZ_NXNI01000002.1"/>
</dbReference>
<accession>A0A2A5QQA2</accession>
<dbReference type="NCBIfam" id="TIGR01068">
    <property type="entry name" value="thioredoxin"/>
    <property type="match status" value="1"/>
</dbReference>
<dbReference type="InterPro" id="IPR013766">
    <property type="entry name" value="Thioredoxin_domain"/>
</dbReference>
<keyword evidence="7" id="KW-1185">Reference proteome</keyword>
<dbReference type="OrthoDB" id="35385at2157"/>
<dbReference type="SUPFAM" id="SSF52833">
    <property type="entry name" value="Thioredoxin-like"/>
    <property type="match status" value="1"/>
</dbReference>
<proteinExistence type="predicted"/>
<gene>
    <name evidence="6" type="primary">trxA</name>
    <name evidence="6" type="ORF">CP557_21230</name>
</gene>
<dbReference type="Pfam" id="PF00085">
    <property type="entry name" value="Thioredoxin"/>
    <property type="match status" value="1"/>
</dbReference>
<evidence type="ECO:0000256" key="4">
    <source>
        <dbReference type="ARBA" id="ARBA00023284"/>
    </source>
</evidence>
<keyword evidence="2" id="KW-0249">Electron transport</keyword>
<keyword evidence="4" id="KW-0676">Redox-active center</keyword>
<sequence length="119" mass="12846">MATDAHSGTPGQSIDEPLYVEGETHLEDVTAEHDVVLVDFYADWCGPCQMLEPVLDELAGETAAVIAKVDVDEHQQLAGAFGVRGVPTLVLFADGEQVEQHTGVLPADRLRDLIEGYTE</sequence>
<dbReference type="InterPro" id="IPR036249">
    <property type="entry name" value="Thioredoxin-like_sf"/>
</dbReference>
<dbReference type="PROSITE" id="PS00194">
    <property type="entry name" value="THIOREDOXIN_1"/>
    <property type="match status" value="1"/>
</dbReference>
<dbReference type="Proteomes" id="UP000219689">
    <property type="component" value="Unassembled WGS sequence"/>
</dbReference>
<dbReference type="FunFam" id="3.40.30.10:FF:000001">
    <property type="entry name" value="Thioredoxin"/>
    <property type="match status" value="1"/>
</dbReference>
<evidence type="ECO:0000256" key="2">
    <source>
        <dbReference type="ARBA" id="ARBA00022982"/>
    </source>
</evidence>
<evidence type="ECO:0000256" key="3">
    <source>
        <dbReference type="ARBA" id="ARBA00023157"/>
    </source>
</evidence>
<dbReference type="CDD" id="cd02947">
    <property type="entry name" value="TRX_family"/>
    <property type="match status" value="1"/>
</dbReference>
<dbReference type="InterPro" id="IPR017937">
    <property type="entry name" value="Thioredoxin_CS"/>
</dbReference>
<dbReference type="PRINTS" id="PR00421">
    <property type="entry name" value="THIOREDOXIN"/>
</dbReference>
<dbReference type="EMBL" id="NXNI01000002">
    <property type="protein sequence ID" value="PCR88994.1"/>
    <property type="molecule type" value="Genomic_DNA"/>
</dbReference>
<dbReference type="AlphaFoldDB" id="A0A2A5QQA2"/>
<evidence type="ECO:0000256" key="1">
    <source>
        <dbReference type="ARBA" id="ARBA00022448"/>
    </source>
</evidence>
<name>A0A2A5QQA2_9EURY</name>
<dbReference type="PANTHER" id="PTHR45663">
    <property type="entry name" value="GEO12009P1"/>
    <property type="match status" value="1"/>
</dbReference>
<comment type="caution">
    <text evidence="6">The sequence shown here is derived from an EMBL/GenBank/DDBJ whole genome shotgun (WGS) entry which is preliminary data.</text>
</comment>
<reference evidence="6 7" key="1">
    <citation type="submission" date="2017-09" db="EMBL/GenBank/DDBJ databases">
        <title>Genome sequences of Natrinema ejinorence JCM 13890T.</title>
        <authorList>
            <person name="Roh S.W."/>
            <person name="Kim Y.B."/>
            <person name="Kim J.Y."/>
        </authorList>
    </citation>
    <scope>NUCLEOTIDE SEQUENCE [LARGE SCALE GENOMIC DNA]</scope>
    <source>
        <strain evidence="6 7">JCM 13890</strain>
    </source>
</reference>
<dbReference type="GO" id="GO:0005737">
    <property type="term" value="C:cytoplasm"/>
    <property type="evidence" value="ECO:0007669"/>
    <property type="project" value="TreeGrafter"/>
</dbReference>
<dbReference type="PANTHER" id="PTHR45663:SF11">
    <property type="entry name" value="GEO12009P1"/>
    <property type="match status" value="1"/>
</dbReference>
<dbReference type="PROSITE" id="PS51352">
    <property type="entry name" value="THIOREDOXIN_2"/>
    <property type="match status" value="1"/>
</dbReference>
<dbReference type="InterPro" id="IPR005746">
    <property type="entry name" value="Thioredoxin"/>
</dbReference>
<dbReference type="GO" id="GO:0015035">
    <property type="term" value="F:protein-disulfide reductase activity"/>
    <property type="evidence" value="ECO:0007669"/>
    <property type="project" value="InterPro"/>
</dbReference>
<keyword evidence="1" id="KW-0813">Transport</keyword>